<reference evidence="1 2" key="1">
    <citation type="submission" date="2017-06" db="EMBL/GenBank/DDBJ databases">
        <authorList>
            <person name="Kim H.J."/>
            <person name="Triplett B.A."/>
        </authorList>
    </citation>
    <scope>NUCLEOTIDE SEQUENCE [LARGE SCALE GENOMIC DNA]</scope>
    <source>
        <strain evidence="1 2">B29T1</strain>
    </source>
</reference>
<evidence type="ECO:0000313" key="2">
    <source>
        <dbReference type="Proteomes" id="UP000197065"/>
    </source>
</evidence>
<dbReference type="EMBL" id="FYEH01000006">
    <property type="protein sequence ID" value="SNB67825.1"/>
    <property type="molecule type" value="Genomic_DNA"/>
</dbReference>
<evidence type="ECO:0000313" key="1">
    <source>
        <dbReference type="EMBL" id="SNB67825.1"/>
    </source>
</evidence>
<sequence length="61" mass="6497">MKTIRLDDTAIAIVRPGRVDLRRCVCVAAQPAVVRGKAHNIDALSRVTANAPQQSSQSKAA</sequence>
<accession>A0A212R6S8</accession>
<organism evidence="1 2">
    <name type="scientific">Arboricoccus pini</name>
    <dbReference type="NCBI Taxonomy" id="1963835"/>
    <lineage>
        <taxon>Bacteria</taxon>
        <taxon>Pseudomonadati</taxon>
        <taxon>Pseudomonadota</taxon>
        <taxon>Alphaproteobacteria</taxon>
        <taxon>Geminicoccales</taxon>
        <taxon>Geminicoccaceae</taxon>
        <taxon>Arboricoccus</taxon>
    </lineage>
</organism>
<keyword evidence="2" id="KW-1185">Reference proteome</keyword>
<dbReference type="AlphaFoldDB" id="A0A212R6S8"/>
<proteinExistence type="predicted"/>
<gene>
    <name evidence="1" type="ORF">SAMN07250955_10663</name>
</gene>
<name>A0A212R6S8_9PROT</name>
<protein>
    <submittedName>
        <fullName evidence="1">Uncharacterized protein</fullName>
    </submittedName>
</protein>
<dbReference type="Proteomes" id="UP000197065">
    <property type="component" value="Unassembled WGS sequence"/>
</dbReference>